<dbReference type="AlphaFoldDB" id="A0A6H1P884"/>
<feature type="domain" description="Helicase Helix-turn-helix" evidence="1">
    <location>
        <begin position="253"/>
        <end position="339"/>
    </location>
</feature>
<evidence type="ECO:0000313" key="2">
    <source>
        <dbReference type="EMBL" id="QIZ09753.1"/>
    </source>
</evidence>
<sequence>MMQLESIILYSVKQLNRERTIYSVYHLLNGKKSSQTIQDAHLFSLKKFFGIYEQLTRDSFDEIHQSMVEKNWLINIGEQRYDVTTSGMTLLENKQLPKYINGWTFHQISSLFWERLSLLIQVVSNLAFRESRYIPIQKNKDVHIWLKAALKDITVPRMEMGTAVYSELNECFNTVKDMDPSLLVFRLTGFQQIGLTPLQVAKKLNLDFHDYQIGFTNALHYLIQKIMEDGNQFKILPYLIHDLMQDDELTLSSRKTQALLLKGYSLDMIANLRHLKLSTIEDHLVELALNVKDFSIDTYVDSELQNKILEVSRQKVTKQLKVIREKVGAATYFQIRLVLAKYGDR</sequence>
<reference evidence="2 3" key="1">
    <citation type="submission" date="2020-04" db="EMBL/GenBank/DDBJ databases">
        <title>Genome-Wide Identification of 5-Methylcytosine Sites in Bacterial Genomes By High-Throughput Sequencing of MspJI Restriction Fragments.</title>
        <authorList>
            <person name="Wu V."/>
        </authorList>
    </citation>
    <scope>NUCLEOTIDE SEQUENCE [LARGE SCALE GENOMIC DNA]</scope>
    <source>
        <strain evidence="2 3">S2</strain>
    </source>
</reference>
<dbReference type="InterPro" id="IPR029491">
    <property type="entry name" value="Helicase_HTH"/>
</dbReference>
<dbReference type="PIRSF" id="PIRSF021350">
    <property type="entry name" value="UCP021350"/>
    <property type="match status" value="1"/>
</dbReference>
<dbReference type="EMBL" id="CP051128">
    <property type="protein sequence ID" value="QIZ09753.1"/>
    <property type="molecule type" value="Genomic_DNA"/>
</dbReference>
<reference evidence="2 3" key="2">
    <citation type="submission" date="2020-04" db="EMBL/GenBank/DDBJ databases">
        <authorList>
            <person name="Fomenkov A."/>
            <person name="Anton B.P."/>
            <person name="Roberts R.J."/>
        </authorList>
    </citation>
    <scope>NUCLEOTIDE SEQUENCE [LARGE SCALE GENOMIC DNA]</scope>
    <source>
        <strain evidence="2 3">S2</strain>
    </source>
</reference>
<evidence type="ECO:0000259" key="1">
    <source>
        <dbReference type="Pfam" id="PF14493"/>
    </source>
</evidence>
<accession>A0A6H1P884</accession>
<dbReference type="Proteomes" id="UP000501868">
    <property type="component" value="Chromosome"/>
</dbReference>
<evidence type="ECO:0000313" key="3">
    <source>
        <dbReference type="Proteomes" id="UP000501868"/>
    </source>
</evidence>
<proteinExistence type="predicted"/>
<protein>
    <submittedName>
        <fullName evidence="2">RQC domain-containing protein</fullName>
    </submittedName>
</protein>
<dbReference type="Pfam" id="PF14493">
    <property type="entry name" value="HTH_40"/>
    <property type="match status" value="1"/>
</dbReference>
<gene>
    <name evidence="2" type="ORF">HFZ78_26235</name>
</gene>
<dbReference type="InterPro" id="IPR008308">
    <property type="entry name" value="YpbB-like"/>
</dbReference>
<name>A0A6H1P884_PRIMG</name>
<organism evidence="2 3">
    <name type="scientific">Priestia megaterium</name>
    <name type="common">Bacillus megaterium</name>
    <dbReference type="NCBI Taxonomy" id="1404"/>
    <lineage>
        <taxon>Bacteria</taxon>
        <taxon>Bacillati</taxon>
        <taxon>Bacillota</taxon>
        <taxon>Bacilli</taxon>
        <taxon>Bacillales</taxon>
        <taxon>Bacillaceae</taxon>
        <taxon>Priestia</taxon>
    </lineage>
</organism>